<sequence length="110" mass="11992">MVESPLSLFFPPHAASPSHSHARRLSHQLTISSHGLDLSLSDSISQSQSQSLTLRLDQSQKLTVTAAITLTELTLADSWSHGCSLSLRLSFHRGNQELQTVVGWVESSDV</sequence>
<dbReference type="EMBL" id="OIVN01000112">
    <property type="protein sequence ID" value="SPC74462.1"/>
    <property type="molecule type" value="Genomic_DNA"/>
</dbReference>
<name>A0A2N9EI70_FAGSY</name>
<organism evidence="1">
    <name type="scientific">Fagus sylvatica</name>
    <name type="common">Beechnut</name>
    <dbReference type="NCBI Taxonomy" id="28930"/>
    <lineage>
        <taxon>Eukaryota</taxon>
        <taxon>Viridiplantae</taxon>
        <taxon>Streptophyta</taxon>
        <taxon>Embryophyta</taxon>
        <taxon>Tracheophyta</taxon>
        <taxon>Spermatophyta</taxon>
        <taxon>Magnoliopsida</taxon>
        <taxon>eudicotyledons</taxon>
        <taxon>Gunneridae</taxon>
        <taxon>Pentapetalae</taxon>
        <taxon>rosids</taxon>
        <taxon>fabids</taxon>
        <taxon>Fagales</taxon>
        <taxon>Fagaceae</taxon>
        <taxon>Fagus</taxon>
    </lineage>
</organism>
<accession>A0A2N9EI70</accession>
<proteinExistence type="predicted"/>
<dbReference type="AlphaFoldDB" id="A0A2N9EI70"/>
<evidence type="ECO:0000313" key="1">
    <source>
        <dbReference type="EMBL" id="SPC74462.1"/>
    </source>
</evidence>
<gene>
    <name evidence="1" type="ORF">FSB_LOCUS2344</name>
</gene>
<protein>
    <submittedName>
        <fullName evidence="1">Uncharacterized protein</fullName>
    </submittedName>
</protein>
<reference evidence="1" key="1">
    <citation type="submission" date="2018-02" db="EMBL/GenBank/DDBJ databases">
        <authorList>
            <person name="Cohen D.B."/>
            <person name="Kent A.D."/>
        </authorList>
    </citation>
    <scope>NUCLEOTIDE SEQUENCE</scope>
</reference>